<evidence type="ECO:0000256" key="5">
    <source>
        <dbReference type="ARBA" id="ARBA00023163"/>
    </source>
</evidence>
<dbReference type="GO" id="GO:0000428">
    <property type="term" value="C:DNA-directed RNA polymerase complex"/>
    <property type="evidence" value="ECO:0007669"/>
    <property type="project" value="UniProtKB-KW"/>
</dbReference>
<evidence type="ECO:0000313" key="7">
    <source>
        <dbReference type="EMBL" id="KAL3119449.1"/>
    </source>
</evidence>
<evidence type="ECO:0000256" key="3">
    <source>
        <dbReference type="ARBA" id="ARBA00022723"/>
    </source>
</evidence>
<feature type="region of interest" description="Disordered" evidence="6">
    <location>
        <begin position="188"/>
        <end position="248"/>
    </location>
</feature>
<dbReference type="EMBL" id="JBICBT010000245">
    <property type="protein sequence ID" value="KAL3119449.1"/>
    <property type="molecule type" value="Genomic_DNA"/>
</dbReference>
<keyword evidence="4" id="KW-0862">Zinc</keyword>
<evidence type="ECO:0000313" key="8">
    <source>
        <dbReference type="Proteomes" id="UP001620626"/>
    </source>
</evidence>
<dbReference type="InterPro" id="IPR023580">
    <property type="entry name" value="RNA_pol_su_RPB10"/>
</dbReference>
<organism evidence="7 8">
    <name type="scientific">Heterodera trifolii</name>
    <dbReference type="NCBI Taxonomy" id="157864"/>
    <lineage>
        <taxon>Eukaryota</taxon>
        <taxon>Metazoa</taxon>
        <taxon>Ecdysozoa</taxon>
        <taxon>Nematoda</taxon>
        <taxon>Chromadorea</taxon>
        <taxon>Rhabditida</taxon>
        <taxon>Tylenchina</taxon>
        <taxon>Tylenchomorpha</taxon>
        <taxon>Tylenchoidea</taxon>
        <taxon>Heteroderidae</taxon>
        <taxon>Heteroderinae</taxon>
        <taxon>Heterodera</taxon>
    </lineage>
</organism>
<dbReference type="Gene3D" id="3.40.140.10">
    <property type="entry name" value="Cytidine Deaminase, domain 2"/>
    <property type="match status" value="1"/>
</dbReference>
<evidence type="ECO:0000256" key="6">
    <source>
        <dbReference type="SAM" id="MobiDB-lite"/>
    </source>
</evidence>
<dbReference type="PANTHER" id="PTHR23431:SF3">
    <property type="entry name" value="DNA-DIRECTED RNA POLYMERASES I, II, AND III SUBUNIT RPABC5"/>
    <property type="match status" value="1"/>
</dbReference>
<gene>
    <name evidence="7" type="ORF">niasHT_008636</name>
</gene>
<dbReference type="InterPro" id="IPR000268">
    <property type="entry name" value="RPABC5/Rpb10"/>
</dbReference>
<dbReference type="Proteomes" id="UP001620626">
    <property type="component" value="Unassembled WGS sequence"/>
</dbReference>
<dbReference type="GO" id="GO:0046872">
    <property type="term" value="F:metal ion binding"/>
    <property type="evidence" value="ECO:0007669"/>
    <property type="project" value="UniProtKB-KW"/>
</dbReference>
<keyword evidence="8" id="KW-1185">Reference proteome</keyword>
<evidence type="ECO:0000256" key="4">
    <source>
        <dbReference type="ARBA" id="ARBA00022833"/>
    </source>
</evidence>
<comment type="caution">
    <text evidence="7">The sequence shown here is derived from an EMBL/GenBank/DDBJ whole genome shotgun (WGS) entry which is preliminary data.</text>
</comment>
<dbReference type="PANTHER" id="PTHR23431">
    <property type="entry name" value="DNA-DIRECTED RNA POLYMERASES I, II, AND III SUBUNIT RPABC5 FAMILY MEMBER"/>
    <property type="match status" value="1"/>
</dbReference>
<name>A0ABD2LW74_9BILA</name>
<sequence length="248" mass="28011">MTDSMFKYDQLEQRMIHNVMPWEQDPHYFKEVKISALALLKMVMHVRSGGNIEIMGLDRLGLRRYCCRRMLLSHVDLIEKLLNNDTHHFARRVGPIGAAPLLLPSDAAVSRGSDRKAALQWPSYKPLLQGRPVTTFSLRHYCCRRVLLALISHHLGLAISKRSWWVMTCTKVSQSPHAMNPVTRMCRTTPPPQCDEPGDADVPHHPSPSCDEPGDADVPHRMCRTTPPPQCDEPGDADVPHHPSPSVR</sequence>
<protein>
    <recommendedName>
        <fullName evidence="1">DNA-directed RNA polymerases I, II, and III subunit RPABC5</fullName>
    </recommendedName>
</protein>
<evidence type="ECO:0000256" key="2">
    <source>
        <dbReference type="ARBA" id="ARBA00022478"/>
    </source>
</evidence>
<keyword evidence="2" id="KW-0240">DNA-directed RNA polymerase</keyword>
<dbReference type="AlphaFoldDB" id="A0ABD2LW74"/>
<dbReference type="Pfam" id="PF01194">
    <property type="entry name" value="RNA_pol_N"/>
    <property type="match status" value="1"/>
</dbReference>
<dbReference type="SUPFAM" id="SSF46924">
    <property type="entry name" value="RNA polymerase subunit RPB10"/>
    <property type="match status" value="1"/>
</dbReference>
<accession>A0ABD2LW74</accession>
<evidence type="ECO:0000256" key="1">
    <source>
        <dbReference type="ARBA" id="ARBA00020813"/>
    </source>
</evidence>
<keyword evidence="3" id="KW-0479">Metal-binding</keyword>
<keyword evidence="5" id="KW-0804">Transcription</keyword>
<proteinExistence type="predicted"/>
<reference evidence="7 8" key="1">
    <citation type="submission" date="2024-10" db="EMBL/GenBank/DDBJ databases">
        <authorList>
            <person name="Kim D."/>
        </authorList>
    </citation>
    <scope>NUCLEOTIDE SEQUENCE [LARGE SCALE GENOMIC DNA]</scope>
    <source>
        <strain evidence="7">BH-2024</strain>
    </source>
</reference>